<keyword evidence="4" id="KW-1185">Reference proteome</keyword>
<feature type="transmembrane region" description="Helical" evidence="1">
    <location>
        <begin position="54"/>
        <end position="71"/>
    </location>
</feature>
<keyword evidence="1" id="KW-1133">Transmembrane helix</keyword>
<protein>
    <recommendedName>
        <fullName evidence="2">VanZ-like domain-containing protein</fullName>
    </recommendedName>
</protein>
<dbReference type="EMBL" id="LQWY01000052">
    <property type="protein sequence ID" value="OAH60121.1"/>
    <property type="molecule type" value="Genomic_DNA"/>
</dbReference>
<dbReference type="InterPro" id="IPR006976">
    <property type="entry name" value="VanZ-like"/>
</dbReference>
<reference evidence="3 4" key="1">
    <citation type="submission" date="2016-01" db="EMBL/GenBank/DDBJ databases">
        <title>Investigation of taxonomic status of Bacillus aminovorans.</title>
        <authorList>
            <person name="Verma A."/>
            <person name="Pal Y."/>
            <person name="Krishnamurthi S."/>
        </authorList>
    </citation>
    <scope>NUCLEOTIDE SEQUENCE [LARGE SCALE GENOMIC DNA]</scope>
    <source>
        <strain evidence="3 4">DSM 1314</strain>
    </source>
</reference>
<feature type="domain" description="VanZ-like" evidence="2">
    <location>
        <begin position="1"/>
        <end position="71"/>
    </location>
</feature>
<comment type="caution">
    <text evidence="3">The sequence shown here is derived from an EMBL/GenBank/DDBJ whole genome shotgun (WGS) entry which is preliminary data.</text>
</comment>
<gene>
    <name evidence="3" type="ORF">AWH49_17850</name>
</gene>
<proteinExistence type="predicted"/>
<organism evidence="3 4">
    <name type="scientific">Domibacillus aminovorans</name>
    <dbReference type="NCBI Taxonomy" id="29332"/>
    <lineage>
        <taxon>Bacteria</taxon>
        <taxon>Bacillati</taxon>
        <taxon>Bacillota</taxon>
        <taxon>Bacilli</taxon>
        <taxon>Bacillales</taxon>
        <taxon>Bacillaceae</taxon>
        <taxon>Domibacillus</taxon>
    </lineage>
</organism>
<dbReference type="PANTHER" id="PTHR36834:SF2">
    <property type="entry name" value="MEMBRANE PROTEIN"/>
    <property type="match status" value="1"/>
</dbReference>
<feature type="transmembrane region" description="Helical" evidence="1">
    <location>
        <begin position="83"/>
        <end position="106"/>
    </location>
</feature>
<dbReference type="Proteomes" id="UP000076935">
    <property type="component" value="Unassembled WGS sequence"/>
</dbReference>
<evidence type="ECO:0000313" key="4">
    <source>
        <dbReference type="Proteomes" id="UP000076935"/>
    </source>
</evidence>
<dbReference type="PANTHER" id="PTHR36834">
    <property type="entry name" value="MEMBRANE PROTEIN-RELATED"/>
    <property type="match status" value="1"/>
</dbReference>
<dbReference type="AlphaFoldDB" id="A0A177L5U3"/>
<dbReference type="Pfam" id="PF04892">
    <property type="entry name" value="VanZ"/>
    <property type="match status" value="1"/>
</dbReference>
<evidence type="ECO:0000259" key="2">
    <source>
        <dbReference type="Pfam" id="PF04892"/>
    </source>
</evidence>
<dbReference type="InterPro" id="IPR053150">
    <property type="entry name" value="Teicoplanin_resist-assoc"/>
</dbReference>
<evidence type="ECO:0000256" key="1">
    <source>
        <dbReference type="SAM" id="Phobius"/>
    </source>
</evidence>
<accession>A0A177L5U3</accession>
<keyword evidence="1" id="KW-0472">Membrane</keyword>
<sequence length="107" mass="11710">MGNILMFIPAGVYTIVHNRKKTMLSNMFYIFLLSFAIEVTQYALARGSADIDDIILNVLGGFIGIVIYKIFAKVFKSDMKIRAAIAVISLIVGIPIVGLAMLLTIAN</sequence>
<dbReference type="RefSeq" id="WP_063966345.1">
    <property type="nucleotide sequence ID" value="NZ_JBCNAN010000020.1"/>
</dbReference>
<feature type="transmembrane region" description="Helical" evidence="1">
    <location>
        <begin position="27"/>
        <end position="48"/>
    </location>
</feature>
<name>A0A177L5U3_9BACI</name>
<keyword evidence="1" id="KW-0812">Transmembrane</keyword>
<evidence type="ECO:0000313" key="3">
    <source>
        <dbReference type="EMBL" id="OAH60121.1"/>
    </source>
</evidence>